<name>A0A3N6MIG3_NATCH</name>
<dbReference type="PANTHER" id="PTHR30136">
    <property type="entry name" value="HELIX-TURN-HELIX TRANSCRIPTIONAL REGULATOR, ICLR FAMILY"/>
    <property type="match status" value="1"/>
</dbReference>
<comment type="caution">
    <text evidence="6">The sequence shown here is derived from an EMBL/GenBank/DDBJ whole genome shotgun (WGS) entry which is preliminary data.</text>
</comment>
<keyword evidence="2" id="KW-0238">DNA-binding</keyword>
<gene>
    <name evidence="6" type="ORF">EA473_08285</name>
</gene>
<dbReference type="Gene3D" id="1.10.10.10">
    <property type="entry name" value="Winged helix-like DNA-binding domain superfamily/Winged helix DNA-binding domain"/>
    <property type="match status" value="1"/>
</dbReference>
<organism evidence="6 7">
    <name type="scientific">Natrarchaeobius chitinivorans</name>
    <dbReference type="NCBI Taxonomy" id="1679083"/>
    <lineage>
        <taxon>Archaea</taxon>
        <taxon>Methanobacteriati</taxon>
        <taxon>Methanobacteriota</taxon>
        <taxon>Stenosarchaea group</taxon>
        <taxon>Halobacteria</taxon>
        <taxon>Halobacteriales</taxon>
        <taxon>Natrialbaceae</taxon>
        <taxon>Natrarchaeobius</taxon>
    </lineage>
</organism>
<dbReference type="SUPFAM" id="SSF55781">
    <property type="entry name" value="GAF domain-like"/>
    <property type="match status" value="1"/>
</dbReference>
<protein>
    <submittedName>
        <fullName evidence="6">IclR family transcriptional regulator</fullName>
    </submittedName>
</protein>
<dbReference type="InterPro" id="IPR036390">
    <property type="entry name" value="WH_DNA-bd_sf"/>
</dbReference>
<dbReference type="InterPro" id="IPR029016">
    <property type="entry name" value="GAF-like_dom_sf"/>
</dbReference>
<dbReference type="GO" id="GO:0003677">
    <property type="term" value="F:DNA binding"/>
    <property type="evidence" value="ECO:0007669"/>
    <property type="project" value="UniProtKB-KW"/>
</dbReference>
<evidence type="ECO:0000313" key="7">
    <source>
        <dbReference type="Proteomes" id="UP000282323"/>
    </source>
</evidence>
<dbReference type="GO" id="GO:0045892">
    <property type="term" value="P:negative regulation of DNA-templated transcription"/>
    <property type="evidence" value="ECO:0007669"/>
    <property type="project" value="TreeGrafter"/>
</dbReference>
<dbReference type="EMBL" id="REGA01000005">
    <property type="protein sequence ID" value="RQG95451.1"/>
    <property type="molecule type" value="Genomic_DNA"/>
</dbReference>
<dbReference type="PROSITE" id="PS51078">
    <property type="entry name" value="ICLR_ED"/>
    <property type="match status" value="1"/>
</dbReference>
<feature type="domain" description="HTH iclR-type" evidence="4">
    <location>
        <begin position="11"/>
        <end position="70"/>
    </location>
</feature>
<dbReference type="SMART" id="SM00346">
    <property type="entry name" value="HTH_ICLR"/>
    <property type="match status" value="1"/>
</dbReference>
<dbReference type="InterPro" id="IPR050707">
    <property type="entry name" value="HTH_MetabolicPath_Reg"/>
</dbReference>
<evidence type="ECO:0000313" key="6">
    <source>
        <dbReference type="EMBL" id="RQG95451.1"/>
    </source>
</evidence>
<accession>A0A3N6MIG3</accession>
<dbReference type="Proteomes" id="UP000282323">
    <property type="component" value="Unassembled WGS sequence"/>
</dbReference>
<evidence type="ECO:0000259" key="4">
    <source>
        <dbReference type="PROSITE" id="PS51077"/>
    </source>
</evidence>
<sequence length="257" mass="28932">MLNENDIDRPVTTTETTFEILEEIKELGEATPTELAKKLDYSKSTIHRYLVTLEKGNYLLREGGKFKISMCFLDFGMEAKQRLPLEYVCPRVDDLAEKTGEAVWFYTEENGLCFHIYRAQGDNAIVTGTREGKVSKIHYLASGKAILSQYSESRIAKILDKHGLPKRTENTITDRDELMGQIEQIRDEGVAYNLEESVTGIHCIAAPIATESRVIGSIGVVGPSTRLEKSYMDTEIKKHLMDATNTIQVDLEMSSNQ</sequence>
<dbReference type="PANTHER" id="PTHR30136:SF35">
    <property type="entry name" value="HTH-TYPE TRANSCRIPTIONAL REGULATOR RV1719"/>
    <property type="match status" value="1"/>
</dbReference>
<dbReference type="RefSeq" id="WP_124195160.1">
    <property type="nucleotide sequence ID" value="NZ_REGA01000005.1"/>
</dbReference>
<keyword evidence="1" id="KW-0805">Transcription regulation</keyword>
<dbReference type="InterPro" id="IPR036388">
    <property type="entry name" value="WH-like_DNA-bd_sf"/>
</dbReference>
<proteinExistence type="predicted"/>
<dbReference type="InterPro" id="IPR014757">
    <property type="entry name" value="Tscrpt_reg_IclR_C"/>
</dbReference>
<dbReference type="OrthoDB" id="14763at2157"/>
<dbReference type="AlphaFoldDB" id="A0A3N6MIG3"/>
<keyword evidence="7" id="KW-1185">Reference proteome</keyword>
<dbReference type="InterPro" id="IPR005471">
    <property type="entry name" value="Tscrpt_reg_IclR_N"/>
</dbReference>
<dbReference type="Pfam" id="PF01614">
    <property type="entry name" value="IclR_C"/>
    <property type="match status" value="1"/>
</dbReference>
<dbReference type="GO" id="GO:0003700">
    <property type="term" value="F:DNA-binding transcription factor activity"/>
    <property type="evidence" value="ECO:0007669"/>
    <property type="project" value="TreeGrafter"/>
</dbReference>
<dbReference type="Pfam" id="PF09339">
    <property type="entry name" value="HTH_IclR"/>
    <property type="match status" value="1"/>
</dbReference>
<evidence type="ECO:0000256" key="3">
    <source>
        <dbReference type="ARBA" id="ARBA00023163"/>
    </source>
</evidence>
<evidence type="ECO:0000256" key="2">
    <source>
        <dbReference type="ARBA" id="ARBA00023125"/>
    </source>
</evidence>
<reference evidence="6 7" key="1">
    <citation type="submission" date="2018-10" db="EMBL/GenBank/DDBJ databases">
        <title>Natrarchaeobius chitinivorans gen. nov., sp. nov., and Natrarchaeobius haloalkaliphilus sp. nov., alkaliphilic, chitin-utilizing haloarchaea from hypersaline alkaline lakes.</title>
        <authorList>
            <person name="Sorokin D.Y."/>
            <person name="Elcheninov A.G."/>
            <person name="Kostrikina N.A."/>
            <person name="Bale N.J."/>
            <person name="Sinninghe Damste J.S."/>
            <person name="Khijniak T.V."/>
            <person name="Kublanov I.V."/>
            <person name="Toshchakov S.V."/>
        </authorList>
    </citation>
    <scope>NUCLEOTIDE SEQUENCE [LARGE SCALE GENOMIC DNA]</scope>
    <source>
        <strain evidence="6 7">AArcht4T</strain>
    </source>
</reference>
<keyword evidence="3" id="KW-0804">Transcription</keyword>
<dbReference type="PROSITE" id="PS51077">
    <property type="entry name" value="HTH_ICLR"/>
    <property type="match status" value="1"/>
</dbReference>
<dbReference type="SUPFAM" id="SSF46785">
    <property type="entry name" value="Winged helix' DNA-binding domain"/>
    <property type="match status" value="1"/>
</dbReference>
<evidence type="ECO:0000259" key="5">
    <source>
        <dbReference type="PROSITE" id="PS51078"/>
    </source>
</evidence>
<feature type="domain" description="IclR-ED" evidence="5">
    <location>
        <begin position="71"/>
        <end position="253"/>
    </location>
</feature>
<evidence type="ECO:0000256" key="1">
    <source>
        <dbReference type="ARBA" id="ARBA00023015"/>
    </source>
</evidence>
<dbReference type="Gene3D" id="3.30.450.40">
    <property type="match status" value="1"/>
</dbReference>